<feature type="compositionally biased region" description="Polar residues" evidence="1">
    <location>
        <begin position="182"/>
        <end position="195"/>
    </location>
</feature>
<organism evidence="2">
    <name type="scientific">Emiliania huxleyi</name>
    <name type="common">Coccolithophore</name>
    <name type="synonym">Pontosphaera huxleyi</name>
    <dbReference type="NCBI Taxonomy" id="2903"/>
    <lineage>
        <taxon>Eukaryota</taxon>
        <taxon>Haptista</taxon>
        <taxon>Haptophyta</taxon>
        <taxon>Prymnesiophyceae</taxon>
        <taxon>Isochrysidales</taxon>
        <taxon>Noelaerhabdaceae</taxon>
        <taxon>Emiliania</taxon>
    </lineage>
</organism>
<dbReference type="EMBL" id="HBIR01044572">
    <property type="protein sequence ID" value="CAE0578169.1"/>
    <property type="molecule type" value="Transcribed_RNA"/>
</dbReference>
<reference evidence="2" key="1">
    <citation type="submission" date="2021-01" db="EMBL/GenBank/DDBJ databases">
        <authorList>
            <person name="Corre E."/>
            <person name="Pelletier E."/>
            <person name="Niang G."/>
            <person name="Scheremetjew M."/>
            <person name="Finn R."/>
            <person name="Kale V."/>
            <person name="Holt S."/>
            <person name="Cochrane G."/>
            <person name="Meng A."/>
            <person name="Brown T."/>
            <person name="Cohen L."/>
        </authorList>
    </citation>
    <scope>NUCLEOTIDE SEQUENCE</scope>
    <source>
        <strain evidence="2">379</strain>
    </source>
</reference>
<feature type="compositionally biased region" description="Acidic residues" evidence="1">
    <location>
        <begin position="97"/>
        <end position="108"/>
    </location>
</feature>
<sequence length="263" mass="27661">MLGLGSYDDSDEDEEAAVAPAPLSIPAIAQQVAESSDEEDDDNAESSAAAAAAAGRESDEEGGGGMLPSMDEALGAAPLDNPFEAAESAAPAYGTIFDDEEEEEEEGGDDPKSAAAAAVAAAAAASGAGSSAGGAPEWSALHPERKAETTRQRNARKEKLGQATFSLKWDRDTGAEKASGGIDSSANLQSRTMPKQSHRQASRGNPDAQSIKVREPSKGVSKREQESLKDRTKLKRQKDQSASFLGGRWKTEQEMHMRDFFDS</sequence>
<dbReference type="AlphaFoldDB" id="A0A7S3T9Y7"/>
<feature type="compositionally biased region" description="Basic and acidic residues" evidence="1">
    <location>
        <begin position="142"/>
        <end position="160"/>
    </location>
</feature>
<feature type="compositionally biased region" description="Low complexity" evidence="1">
    <location>
        <begin position="113"/>
        <end position="135"/>
    </location>
</feature>
<proteinExistence type="predicted"/>
<protein>
    <submittedName>
        <fullName evidence="2">Uncharacterized protein</fullName>
    </submittedName>
</protein>
<feature type="compositionally biased region" description="Basic and acidic residues" evidence="1">
    <location>
        <begin position="212"/>
        <end position="231"/>
    </location>
</feature>
<evidence type="ECO:0000256" key="1">
    <source>
        <dbReference type="SAM" id="MobiDB-lite"/>
    </source>
</evidence>
<accession>A0A7S3T9Y7</accession>
<feature type="compositionally biased region" description="Acidic residues" evidence="1">
    <location>
        <begin position="35"/>
        <end position="44"/>
    </location>
</feature>
<gene>
    <name evidence="2" type="ORF">EHUX00137_LOCUS34800</name>
</gene>
<evidence type="ECO:0000313" key="2">
    <source>
        <dbReference type="EMBL" id="CAE0578169.1"/>
    </source>
</evidence>
<feature type="compositionally biased region" description="Basic and acidic residues" evidence="1">
    <location>
        <begin position="249"/>
        <end position="263"/>
    </location>
</feature>
<feature type="region of interest" description="Disordered" evidence="1">
    <location>
        <begin position="1"/>
        <end position="263"/>
    </location>
</feature>
<feature type="compositionally biased region" description="Low complexity" evidence="1">
    <location>
        <begin position="45"/>
        <end position="55"/>
    </location>
</feature>
<name>A0A7S3T9Y7_EMIHU</name>